<organism evidence="3 4">
    <name type="scientific">Pseudocercospora eumusae</name>
    <dbReference type="NCBI Taxonomy" id="321146"/>
    <lineage>
        <taxon>Eukaryota</taxon>
        <taxon>Fungi</taxon>
        <taxon>Dikarya</taxon>
        <taxon>Ascomycota</taxon>
        <taxon>Pezizomycotina</taxon>
        <taxon>Dothideomycetes</taxon>
        <taxon>Dothideomycetidae</taxon>
        <taxon>Mycosphaerellales</taxon>
        <taxon>Mycosphaerellaceae</taxon>
        <taxon>Pseudocercospora</taxon>
    </lineage>
</organism>
<evidence type="ECO:0000313" key="3">
    <source>
        <dbReference type="EMBL" id="KXS98363.1"/>
    </source>
</evidence>
<dbReference type="Pfam" id="PF11807">
    <property type="entry name" value="UstYa"/>
    <property type="match status" value="1"/>
</dbReference>
<comment type="similarity">
    <text evidence="2">Belongs to the ustYa family.</text>
</comment>
<dbReference type="InterPro" id="IPR021765">
    <property type="entry name" value="UstYa-like"/>
</dbReference>
<dbReference type="GO" id="GO:0043386">
    <property type="term" value="P:mycotoxin biosynthetic process"/>
    <property type="evidence" value="ECO:0007669"/>
    <property type="project" value="InterPro"/>
</dbReference>
<dbReference type="PANTHER" id="PTHR33365:SF4">
    <property type="entry name" value="CYCLOCHLOROTINE BIOSYNTHESIS PROTEIN O"/>
    <property type="match status" value="1"/>
</dbReference>
<sequence length="305" mass="34817">MPLLPITRNSYSKLTGASDEFEAEGLSEITASRNTVSRYLRYAVALIITSVATATIDRTILRGNICDYSPQFSDARSPSPFLAPIDRSWHTETFSELNFANPTESEYTRPATLGDDVAAEVDRYWADLGTYEVELLLPEEYGKFHNIGVEHNHSLTTPSSPNTPYTGYPVEIQVAHMLHCLNLVRQGQWYNIDYFRKHSPSFLPNQWNIINGHTIVEAHSAHCIEQLRQYLMCDVDIRLVPFGELDKNEIGPQPIFAQKKQCRNFDSFWRWLQVHKWDQNPKNHGVRGHVPPVISFSGLPGTFHE</sequence>
<proteinExistence type="inferred from homology"/>
<dbReference type="AlphaFoldDB" id="A0A139H7B3"/>
<comment type="caution">
    <text evidence="3">The sequence shown here is derived from an EMBL/GenBank/DDBJ whole genome shotgun (WGS) entry which is preliminary data.</text>
</comment>
<evidence type="ECO:0000256" key="1">
    <source>
        <dbReference type="ARBA" id="ARBA00004685"/>
    </source>
</evidence>
<comment type="pathway">
    <text evidence="1">Mycotoxin biosynthesis.</text>
</comment>
<dbReference type="EMBL" id="LFZN01000115">
    <property type="protein sequence ID" value="KXS98363.1"/>
    <property type="molecule type" value="Genomic_DNA"/>
</dbReference>
<reference evidence="3 4" key="1">
    <citation type="submission" date="2015-07" db="EMBL/GenBank/DDBJ databases">
        <title>Comparative genomics of the Sigatoka disease complex on banana suggests a link between parallel evolutionary changes in Pseudocercospora fijiensis and Pseudocercospora eumusae and increased virulence on the banana host.</title>
        <authorList>
            <person name="Chang T.-C."/>
            <person name="Salvucci A."/>
            <person name="Crous P.W."/>
            <person name="Stergiopoulos I."/>
        </authorList>
    </citation>
    <scope>NUCLEOTIDE SEQUENCE [LARGE SCALE GENOMIC DNA]</scope>
    <source>
        <strain evidence="3 4">CBS 114824</strain>
    </source>
</reference>
<evidence type="ECO:0000313" key="4">
    <source>
        <dbReference type="Proteomes" id="UP000070133"/>
    </source>
</evidence>
<dbReference type="Proteomes" id="UP000070133">
    <property type="component" value="Unassembled WGS sequence"/>
</dbReference>
<dbReference type="STRING" id="321146.A0A139H7B3"/>
<gene>
    <name evidence="3" type="ORF">AC578_4694</name>
</gene>
<dbReference type="PANTHER" id="PTHR33365">
    <property type="entry name" value="YALI0B05434P"/>
    <property type="match status" value="1"/>
</dbReference>
<name>A0A139H7B3_9PEZI</name>
<accession>A0A139H7B3</accession>
<evidence type="ECO:0000256" key="2">
    <source>
        <dbReference type="ARBA" id="ARBA00035112"/>
    </source>
</evidence>
<keyword evidence="4" id="KW-1185">Reference proteome</keyword>
<protein>
    <submittedName>
        <fullName evidence="3">Uncharacterized protein</fullName>
    </submittedName>
</protein>
<dbReference type="OrthoDB" id="3687641at2759"/>